<sequence length="515" mass="58651">MNVVGKTKLRSKTGCLTCRRRRKKCDEKLPICVNCISSHRHCQWPTFADLYDRRYASHSESRYRDNLSKPQESSSDHDGLHEECRSCRSSHGQHNPFLLDAGVSSSAVAQRVLSQELDCHISRHFVKKFYSLLLLPYCHTQYHDGWLSELRQAMDTHKSLYYSILACAASHMSIIDASSNMKYIALAYYTNSVRELASLLSTISQDVKNDGLLMTIMMLSLHGLASWDTNRDVPQHIQAGIRLLTLHVLNKPMGVSRLFDRSSLESVMYAVFIHTAGLWSDSTSSEFIFDNVFWCRAEQVLGQTSFFPEKSGSSDSPVLGVPVSLFRIALSLRDVFRTGILPEISELEGLQNDVADWEGLLLEDQNLLSYLPGDPQGRDFQEHYHQTAVHLFTLITSLLLGQVLRRSVLAGLPQTIPRESWQMKLAIQILEKYANDRVWAKCFIVQWPIYTLGVLMDLPEDRQLIRKQLQQTCDVTSFAQVARYGYDLETIWTTREEAALMNIEQEADGGLDVLF</sequence>
<comment type="caution">
    <text evidence="5">The sequence shown here is derived from an EMBL/GenBank/DDBJ whole genome shotgun (WGS) entry which is preliminary data.</text>
</comment>
<dbReference type="InterPro" id="IPR036864">
    <property type="entry name" value="Zn2-C6_fun-type_DNA-bd_sf"/>
</dbReference>
<dbReference type="GO" id="GO:0000981">
    <property type="term" value="F:DNA-binding transcription factor activity, RNA polymerase II-specific"/>
    <property type="evidence" value="ECO:0007669"/>
    <property type="project" value="InterPro"/>
</dbReference>
<gene>
    <name evidence="5" type="ORF">CBYS24578_00013016</name>
</gene>
<dbReference type="PROSITE" id="PS00463">
    <property type="entry name" value="ZN2_CY6_FUNGAL_1"/>
    <property type="match status" value="1"/>
</dbReference>
<dbReference type="SMART" id="SM00066">
    <property type="entry name" value="GAL4"/>
    <property type="match status" value="1"/>
</dbReference>
<evidence type="ECO:0000259" key="4">
    <source>
        <dbReference type="PROSITE" id="PS50048"/>
    </source>
</evidence>
<evidence type="ECO:0000313" key="5">
    <source>
        <dbReference type="EMBL" id="CAG9975556.1"/>
    </source>
</evidence>
<dbReference type="AlphaFoldDB" id="A0A9N9XU73"/>
<dbReference type="PANTHER" id="PTHR37534">
    <property type="entry name" value="TRANSCRIPTIONAL ACTIVATOR PROTEIN UGA3"/>
    <property type="match status" value="1"/>
</dbReference>
<dbReference type="Proteomes" id="UP000754883">
    <property type="component" value="Unassembled WGS sequence"/>
</dbReference>
<feature type="domain" description="Zn(2)-C6 fungal-type" evidence="4">
    <location>
        <begin position="14"/>
        <end position="44"/>
    </location>
</feature>
<proteinExistence type="predicted"/>
<dbReference type="InterPro" id="IPR021858">
    <property type="entry name" value="Fun_TF"/>
</dbReference>
<evidence type="ECO:0000313" key="6">
    <source>
        <dbReference type="Proteomes" id="UP000754883"/>
    </source>
</evidence>
<dbReference type="PANTHER" id="PTHR37534:SF46">
    <property type="entry name" value="ZN(II)2CYS6 TRANSCRIPTION FACTOR (EUROFUNG)"/>
    <property type="match status" value="1"/>
</dbReference>
<dbReference type="OrthoDB" id="1919336at2759"/>
<dbReference type="Pfam" id="PF11951">
    <property type="entry name" value="Fungal_trans_2"/>
    <property type="match status" value="1"/>
</dbReference>
<protein>
    <recommendedName>
        <fullName evidence="4">Zn(2)-C6 fungal-type domain-containing protein</fullName>
    </recommendedName>
</protein>
<accession>A0A9N9XU73</accession>
<name>A0A9N9XU73_9HYPO</name>
<dbReference type="InterPro" id="IPR001138">
    <property type="entry name" value="Zn2Cys6_DnaBD"/>
</dbReference>
<dbReference type="CDD" id="cd00067">
    <property type="entry name" value="GAL4"/>
    <property type="match status" value="1"/>
</dbReference>
<evidence type="ECO:0000256" key="1">
    <source>
        <dbReference type="ARBA" id="ARBA00004123"/>
    </source>
</evidence>
<feature type="compositionally biased region" description="Basic and acidic residues" evidence="3">
    <location>
        <begin position="74"/>
        <end position="86"/>
    </location>
</feature>
<dbReference type="EMBL" id="CABFNO020001268">
    <property type="protein sequence ID" value="CAG9975556.1"/>
    <property type="molecule type" value="Genomic_DNA"/>
</dbReference>
<keyword evidence="6" id="KW-1185">Reference proteome</keyword>
<reference evidence="6" key="1">
    <citation type="submission" date="2019-06" db="EMBL/GenBank/DDBJ databases">
        <authorList>
            <person name="Broberg M."/>
        </authorList>
    </citation>
    <scope>NUCLEOTIDE SEQUENCE [LARGE SCALE GENOMIC DNA]</scope>
</reference>
<reference evidence="5 6" key="2">
    <citation type="submission" date="2021-10" db="EMBL/GenBank/DDBJ databases">
        <authorList>
            <person name="Piombo E."/>
        </authorList>
    </citation>
    <scope>NUCLEOTIDE SEQUENCE [LARGE SCALE GENOMIC DNA]</scope>
</reference>
<keyword evidence="2" id="KW-0539">Nucleus</keyword>
<dbReference type="GO" id="GO:0005634">
    <property type="term" value="C:nucleus"/>
    <property type="evidence" value="ECO:0007669"/>
    <property type="project" value="UniProtKB-SubCell"/>
</dbReference>
<evidence type="ECO:0000256" key="2">
    <source>
        <dbReference type="ARBA" id="ARBA00023242"/>
    </source>
</evidence>
<dbReference type="Pfam" id="PF00172">
    <property type="entry name" value="Zn_clus"/>
    <property type="match status" value="1"/>
</dbReference>
<dbReference type="GO" id="GO:0008270">
    <property type="term" value="F:zinc ion binding"/>
    <property type="evidence" value="ECO:0007669"/>
    <property type="project" value="InterPro"/>
</dbReference>
<dbReference type="SUPFAM" id="SSF57701">
    <property type="entry name" value="Zn2/Cys6 DNA-binding domain"/>
    <property type="match status" value="1"/>
</dbReference>
<evidence type="ECO:0000256" key="3">
    <source>
        <dbReference type="SAM" id="MobiDB-lite"/>
    </source>
</evidence>
<organism evidence="5 6">
    <name type="scientific">Clonostachys byssicola</name>
    <dbReference type="NCBI Taxonomy" id="160290"/>
    <lineage>
        <taxon>Eukaryota</taxon>
        <taxon>Fungi</taxon>
        <taxon>Dikarya</taxon>
        <taxon>Ascomycota</taxon>
        <taxon>Pezizomycotina</taxon>
        <taxon>Sordariomycetes</taxon>
        <taxon>Hypocreomycetidae</taxon>
        <taxon>Hypocreales</taxon>
        <taxon>Bionectriaceae</taxon>
        <taxon>Clonostachys</taxon>
    </lineage>
</organism>
<dbReference type="PROSITE" id="PS50048">
    <property type="entry name" value="ZN2_CY6_FUNGAL_2"/>
    <property type="match status" value="1"/>
</dbReference>
<feature type="region of interest" description="Disordered" evidence="3">
    <location>
        <begin position="62"/>
        <end position="87"/>
    </location>
</feature>
<dbReference type="Gene3D" id="4.10.240.10">
    <property type="entry name" value="Zn(2)-C6 fungal-type DNA-binding domain"/>
    <property type="match status" value="1"/>
</dbReference>
<comment type="subcellular location">
    <subcellularLocation>
        <location evidence="1">Nucleus</location>
    </subcellularLocation>
</comment>